<name>A0A426ZE78_ENSVE</name>
<proteinExistence type="predicted"/>
<gene>
    <name evidence="1" type="ORF">B296_00006765</name>
</gene>
<sequence>MLCQPLLTSPRRGLDDAVGNLLGVFWELVEGVGSLLGWCKGVQQKRTKTHWKIIKGSQKACRDLGRDREAHWDMLGDGRKKTIGLTIRMPEATGLAGVLLAVDPPRLTTELPIPGFYGYV</sequence>
<reference evidence="1 2" key="1">
    <citation type="journal article" date="2014" name="Agronomy (Basel)">
        <title>A Draft Genome Sequence for Ensete ventricosum, the Drought-Tolerant Tree Against Hunger.</title>
        <authorList>
            <person name="Harrison J."/>
            <person name="Moore K.A."/>
            <person name="Paszkiewicz K."/>
            <person name="Jones T."/>
            <person name="Grant M."/>
            <person name="Ambacheew D."/>
            <person name="Muzemil S."/>
            <person name="Studholme D.J."/>
        </authorList>
    </citation>
    <scope>NUCLEOTIDE SEQUENCE [LARGE SCALE GENOMIC DNA]</scope>
</reference>
<dbReference type="Proteomes" id="UP000287651">
    <property type="component" value="Unassembled WGS sequence"/>
</dbReference>
<dbReference type="EMBL" id="AMZH03007047">
    <property type="protein sequence ID" value="RRT62284.1"/>
    <property type="molecule type" value="Genomic_DNA"/>
</dbReference>
<accession>A0A426ZE78</accession>
<comment type="caution">
    <text evidence="1">The sequence shown here is derived from an EMBL/GenBank/DDBJ whole genome shotgun (WGS) entry which is preliminary data.</text>
</comment>
<dbReference type="AlphaFoldDB" id="A0A426ZE78"/>
<protein>
    <submittedName>
        <fullName evidence="1">Uncharacterized protein</fullName>
    </submittedName>
</protein>
<organism evidence="1 2">
    <name type="scientific">Ensete ventricosum</name>
    <name type="common">Abyssinian banana</name>
    <name type="synonym">Musa ensete</name>
    <dbReference type="NCBI Taxonomy" id="4639"/>
    <lineage>
        <taxon>Eukaryota</taxon>
        <taxon>Viridiplantae</taxon>
        <taxon>Streptophyta</taxon>
        <taxon>Embryophyta</taxon>
        <taxon>Tracheophyta</taxon>
        <taxon>Spermatophyta</taxon>
        <taxon>Magnoliopsida</taxon>
        <taxon>Liliopsida</taxon>
        <taxon>Zingiberales</taxon>
        <taxon>Musaceae</taxon>
        <taxon>Ensete</taxon>
    </lineage>
</organism>
<evidence type="ECO:0000313" key="2">
    <source>
        <dbReference type="Proteomes" id="UP000287651"/>
    </source>
</evidence>
<evidence type="ECO:0000313" key="1">
    <source>
        <dbReference type="EMBL" id="RRT62284.1"/>
    </source>
</evidence>